<evidence type="ECO:0008006" key="3">
    <source>
        <dbReference type="Google" id="ProtNLM"/>
    </source>
</evidence>
<reference evidence="1 2" key="1">
    <citation type="submission" date="2021-02" db="EMBL/GenBank/DDBJ databases">
        <title>Genome assembly of Pseudopithomyces chartarum.</title>
        <authorList>
            <person name="Jauregui R."/>
            <person name="Singh J."/>
            <person name="Voisey C."/>
        </authorList>
    </citation>
    <scope>NUCLEOTIDE SEQUENCE [LARGE SCALE GENOMIC DNA]</scope>
    <source>
        <strain evidence="1 2">AGR01</strain>
    </source>
</reference>
<gene>
    <name evidence="1" type="ORF">GRF29_106g911519</name>
</gene>
<protein>
    <recommendedName>
        <fullName evidence="3">Peptidase M20 dimerisation domain-containing protein</fullName>
    </recommendedName>
</protein>
<feature type="non-terminal residue" evidence="1">
    <location>
        <position position="1"/>
    </location>
</feature>
<comment type="caution">
    <text evidence="1">The sequence shown here is derived from an EMBL/GenBank/DDBJ whole genome shotgun (WGS) entry which is preliminary data.</text>
</comment>
<proteinExistence type="predicted"/>
<dbReference type="EMBL" id="WVTA01000010">
    <property type="protein sequence ID" value="KAK3203877.1"/>
    <property type="molecule type" value="Genomic_DNA"/>
</dbReference>
<dbReference type="AlphaFoldDB" id="A0AAN6LTM5"/>
<evidence type="ECO:0000313" key="2">
    <source>
        <dbReference type="Proteomes" id="UP001280581"/>
    </source>
</evidence>
<evidence type="ECO:0000313" key="1">
    <source>
        <dbReference type="EMBL" id="KAK3203877.1"/>
    </source>
</evidence>
<keyword evidence="2" id="KW-1185">Reference proteome</keyword>
<dbReference type="Gene3D" id="3.40.630.10">
    <property type="entry name" value="Zn peptidases"/>
    <property type="match status" value="1"/>
</dbReference>
<dbReference type="Proteomes" id="UP001280581">
    <property type="component" value="Unassembled WGS sequence"/>
</dbReference>
<name>A0AAN6LTM5_9PLEO</name>
<sequence length="177" mass="19032">SGNTTLSLSSIRGGTISNQVADRAQAIVNSRVGVPAKQIWDIITEQLGDVPNIILSRAAASSNPLAMDVIEGWLPKKVMPYGTDLGGWTVNNTKLLLGVGSIATAHSAHEIVSKQEMIDMVGHYKEFVQGILNGTLVPIRNGTFPSSYPLETNTGNLTKREIAQQDFEARQFGGCMH</sequence>
<accession>A0AAN6LTM5</accession>
<organism evidence="1 2">
    <name type="scientific">Pseudopithomyces chartarum</name>
    <dbReference type="NCBI Taxonomy" id="1892770"/>
    <lineage>
        <taxon>Eukaryota</taxon>
        <taxon>Fungi</taxon>
        <taxon>Dikarya</taxon>
        <taxon>Ascomycota</taxon>
        <taxon>Pezizomycotina</taxon>
        <taxon>Dothideomycetes</taxon>
        <taxon>Pleosporomycetidae</taxon>
        <taxon>Pleosporales</taxon>
        <taxon>Massarineae</taxon>
        <taxon>Didymosphaeriaceae</taxon>
        <taxon>Pseudopithomyces</taxon>
    </lineage>
</organism>
<dbReference type="Gene3D" id="3.30.70.360">
    <property type="match status" value="1"/>
</dbReference>